<dbReference type="GO" id="GO:0046872">
    <property type="term" value="F:metal ion binding"/>
    <property type="evidence" value="ECO:0007669"/>
    <property type="project" value="UniProtKB-KW"/>
</dbReference>
<dbReference type="EMBL" id="CP058649">
    <property type="protein sequence ID" value="QUI23624.1"/>
    <property type="molecule type" value="Genomic_DNA"/>
</dbReference>
<dbReference type="Pfam" id="PF07883">
    <property type="entry name" value="Cupin_2"/>
    <property type="match status" value="1"/>
</dbReference>
<dbReference type="InterPro" id="IPR014710">
    <property type="entry name" value="RmlC-like_jellyroll"/>
</dbReference>
<dbReference type="RefSeq" id="WP_212694310.1">
    <property type="nucleotide sequence ID" value="NZ_CP058649.1"/>
</dbReference>
<keyword evidence="4" id="KW-1185">Reference proteome</keyword>
<dbReference type="InterPro" id="IPR013096">
    <property type="entry name" value="Cupin_2"/>
</dbReference>
<dbReference type="InterPro" id="IPR051610">
    <property type="entry name" value="GPI/OXD"/>
</dbReference>
<organism evidence="3 4">
    <name type="scientific">Vallitalea pronyensis</name>
    <dbReference type="NCBI Taxonomy" id="1348613"/>
    <lineage>
        <taxon>Bacteria</taxon>
        <taxon>Bacillati</taxon>
        <taxon>Bacillota</taxon>
        <taxon>Clostridia</taxon>
        <taxon>Lachnospirales</taxon>
        <taxon>Vallitaleaceae</taxon>
        <taxon>Vallitalea</taxon>
    </lineage>
</organism>
<dbReference type="AlphaFoldDB" id="A0A8J8SHN5"/>
<keyword evidence="1" id="KW-0479">Metal-binding</keyword>
<evidence type="ECO:0000256" key="1">
    <source>
        <dbReference type="ARBA" id="ARBA00022723"/>
    </source>
</evidence>
<dbReference type="Gene3D" id="2.60.120.10">
    <property type="entry name" value="Jelly Rolls"/>
    <property type="match status" value="1"/>
</dbReference>
<name>A0A8J8SHN5_9FIRM</name>
<proteinExistence type="predicted"/>
<dbReference type="SUPFAM" id="SSF51182">
    <property type="entry name" value="RmlC-like cupins"/>
    <property type="match status" value="1"/>
</dbReference>
<feature type="domain" description="Cupin type-2" evidence="2">
    <location>
        <begin position="46"/>
        <end position="114"/>
    </location>
</feature>
<evidence type="ECO:0000259" key="2">
    <source>
        <dbReference type="Pfam" id="PF07883"/>
    </source>
</evidence>
<evidence type="ECO:0000313" key="3">
    <source>
        <dbReference type="EMBL" id="QUI23624.1"/>
    </source>
</evidence>
<protein>
    <submittedName>
        <fullName evidence="3">Cupin domain-containing protein</fullName>
    </submittedName>
</protein>
<evidence type="ECO:0000313" key="4">
    <source>
        <dbReference type="Proteomes" id="UP000683246"/>
    </source>
</evidence>
<dbReference type="Proteomes" id="UP000683246">
    <property type="component" value="Chromosome"/>
</dbReference>
<dbReference type="InterPro" id="IPR011051">
    <property type="entry name" value="RmlC_Cupin_sf"/>
</dbReference>
<reference evidence="3" key="1">
    <citation type="submission" date="2020-07" db="EMBL/GenBank/DDBJ databases">
        <title>Vallitalea pronyensis genome.</title>
        <authorList>
            <person name="Postec A."/>
        </authorList>
    </citation>
    <scope>NUCLEOTIDE SEQUENCE</scope>
    <source>
        <strain evidence="3">FatNI3</strain>
    </source>
</reference>
<dbReference type="PANTHER" id="PTHR35848">
    <property type="entry name" value="OXALATE-BINDING PROTEIN"/>
    <property type="match status" value="1"/>
</dbReference>
<gene>
    <name evidence="3" type="ORF">HZI73_15590</name>
</gene>
<sequence length="162" mass="19073">MPKIFNENNLCFEPKQSPIPEFSWHTSQRLSEVVQSDNLYFDVRSLDPDKYSYPYHFHRNAEELFVIISGKAMLRTPNGFDELKKGDIVFFEKGPQGAHQLYNHTEEPCKFLDIRTNNGMDICEYPDSNKINILPDVEVYPNSQRVDYYKGEENVKDKWNID</sequence>
<dbReference type="KEGG" id="vpy:HZI73_15590"/>
<accession>A0A8J8SHN5</accession>